<sequence>MLLQFFHLFSINKFILTNNKQLVNGWIQKHYKINIKRILKTLINRQIFKLKFLQINSTKYNQEQEKALYYIQHTNKQTNKDILFNFYLQIYIIDENIQRDGYQLIINPKYLGVVIFNNHKGDFKFLIVLITSFQIQKPLIIQQKTLLHFIATIHNILFCKVEKSMSDCSVNSEPEPSHPDMSMNYESNLDKSQRTKNDSNTNRNTSIRRDLEIKASVDNNRDLRFNQADDQCYEEDINLEQNNLQKQQVNMVKQQQQINSDSQAINAFKRKKIDASQVGKSKDFVNENFRQSNDGLKEIQSQNQAHNLKLEFIQIDNDVLNIEDPNEFFQENGIKKKAIGKSISQRKNGSINSQNSIISPQSATTNQINFQVQPPSYYFGDIKKDTLKQKQQLQQQQINQVQQHQQQSNQLQQVLQQQQGQNQNQQEEIRHKFRITNTSERASSNIKERIHTHSNQNNITNQSQNENNANENQEEDIENFNTNNIDYSVLSAYVNSNNQFSEHDHLNKLYDKDTSPFKKQSYTTKLAQQFDVKNNPYAIRPYSMDKGSQKRVKNILNNSMNSKIGQNPIQNQIQNNQNDDAVQEKQKKTENSQNPSVIIINQIQGSENSNQKNFSNTANNIYKQTLSQLENLKAIDPQLQQQQSPIEKYVNVIKSQMNNQNTETKASNLTKSPIINKQNLQQTTQFVEFQKTFQSGNKKSVPDVLNNTSNIQNKQNVMNMQRRVSQPHQRSITQDKYDEIIKSVLHPEKKNTQAKAPEFRTNAISELKKQLNQMSGELEFERLKNQELYNKLQSFRQKCLGKIDRQTKLLAKNEFEAEILHVEQKVKALKKKIKQKDEELVLLKDESEKQHAILQDYEKLKFEVSQYKENVENLMIKLDTKEKSIQELHRAHNNANADIERLFQETSSLKQKVDEKQGEIDQLEGSLKVANIKAQEANKLRQDIEVYKISQMQSNQMRLDAEKKKKEYEQKLSEFNKVKEENISLKLEMEHQCSQLKDQLQKSNFEWKQLQLTAQKLSKEKEQFNQILKEEQQKRDQLRSEVQRLQSELNQINNQNKEDLIIQQNNKLKTENTNLRQENLALKGEVVKWQNKKQETDNESQNLKKQVHEFKLQIDDLNSKIKEYNQSTMRVQDADKLKNEFIILQREKDNMQQFYEQQIKDLKLQLNNEIRQTQIYSIKLENLVKDSKLQNFTNTTPILVNRRDQVDISGNTSPVRSNTKKHQTNNNNDFNQQEHVSLSQKYSTKNSLYIEKKLSDCD</sequence>
<evidence type="ECO:0000256" key="1">
    <source>
        <dbReference type="SAM" id="Coils"/>
    </source>
</evidence>
<gene>
    <name evidence="3" type="ORF">TTHERM_00254590</name>
</gene>
<organism evidence="3 4">
    <name type="scientific">Tetrahymena thermophila (strain SB210)</name>
    <dbReference type="NCBI Taxonomy" id="312017"/>
    <lineage>
        <taxon>Eukaryota</taxon>
        <taxon>Sar</taxon>
        <taxon>Alveolata</taxon>
        <taxon>Ciliophora</taxon>
        <taxon>Intramacronucleata</taxon>
        <taxon>Oligohymenophorea</taxon>
        <taxon>Hymenostomatida</taxon>
        <taxon>Tetrahymenina</taxon>
        <taxon>Tetrahymenidae</taxon>
        <taxon>Tetrahymena</taxon>
    </lineage>
</organism>
<feature type="coiled-coil region" evidence="1">
    <location>
        <begin position="384"/>
        <end position="428"/>
    </location>
</feature>
<feature type="coiled-coil region" evidence="1">
    <location>
        <begin position="764"/>
        <end position="981"/>
    </location>
</feature>
<feature type="compositionally biased region" description="Polar residues" evidence="2">
    <location>
        <begin position="1224"/>
        <end position="1239"/>
    </location>
</feature>
<dbReference type="Proteomes" id="UP000009168">
    <property type="component" value="Unassembled WGS sequence"/>
</dbReference>
<name>Q23QM1_TETTS</name>
<feature type="region of interest" description="Disordered" evidence="2">
    <location>
        <begin position="433"/>
        <end position="474"/>
    </location>
</feature>
<dbReference type="HOGENOM" id="CLU_277801_0_0_1"/>
<dbReference type="RefSeq" id="XP_001019112.2">
    <property type="nucleotide sequence ID" value="XM_001019112.2"/>
</dbReference>
<protein>
    <submittedName>
        <fullName evidence="3">Uncharacterized protein</fullName>
    </submittedName>
</protein>
<keyword evidence="4" id="KW-1185">Reference proteome</keyword>
<evidence type="ECO:0000313" key="3">
    <source>
        <dbReference type="EMBL" id="EAR98867.2"/>
    </source>
</evidence>
<dbReference type="OrthoDB" id="10255522at2759"/>
<dbReference type="InParanoid" id="Q23QM1"/>
<feature type="region of interest" description="Disordered" evidence="2">
    <location>
        <begin position="169"/>
        <end position="211"/>
    </location>
</feature>
<dbReference type="KEGG" id="tet:TTHERM_00254590"/>
<reference evidence="4" key="1">
    <citation type="journal article" date="2006" name="PLoS Biol.">
        <title>Macronuclear genome sequence of the ciliate Tetrahymena thermophila, a model eukaryote.</title>
        <authorList>
            <person name="Eisen J.A."/>
            <person name="Coyne R.S."/>
            <person name="Wu M."/>
            <person name="Wu D."/>
            <person name="Thiagarajan M."/>
            <person name="Wortman J.R."/>
            <person name="Badger J.H."/>
            <person name="Ren Q."/>
            <person name="Amedeo P."/>
            <person name="Jones K.M."/>
            <person name="Tallon L.J."/>
            <person name="Delcher A.L."/>
            <person name="Salzberg S.L."/>
            <person name="Silva J.C."/>
            <person name="Haas B.J."/>
            <person name="Majoros W.H."/>
            <person name="Farzad M."/>
            <person name="Carlton J.M."/>
            <person name="Smith R.K. Jr."/>
            <person name="Garg J."/>
            <person name="Pearlman R.E."/>
            <person name="Karrer K.M."/>
            <person name="Sun L."/>
            <person name="Manning G."/>
            <person name="Elde N.C."/>
            <person name="Turkewitz A.P."/>
            <person name="Asai D.J."/>
            <person name="Wilkes D.E."/>
            <person name="Wang Y."/>
            <person name="Cai H."/>
            <person name="Collins K."/>
            <person name="Stewart B.A."/>
            <person name="Lee S.R."/>
            <person name="Wilamowska K."/>
            <person name="Weinberg Z."/>
            <person name="Ruzzo W.L."/>
            <person name="Wloga D."/>
            <person name="Gaertig J."/>
            <person name="Frankel J."/>
            <person name="Tsao C.-C."/>
            <person name="Gorovsky M.A."/>
            <person name="Keeling P.J."/>
            <person name="Waller R.F."/>
            <person name="Patron N.J."/>
            <person name="Cherry J.M."/>
            <person name="Stover N.A."/>
            <person name="Krieger C.J."/>
            <person name="del Toro C."/>
            <person name="Ryder H.F."/>
            <person name="Williamson S.C."/>
            <person name="Barbeau R.A."/>
            <person name="Hamilton E.P."/>
            <person name="Orias E."/>
        </authorList>
    </citation>
    <scope>NUCLEOTIDE SEQUENCE [LARGE SCALE GENOMIC DNA]</scope>
    <source>
        <strain evidence="4">SB210</strain>
    </source>
</reference>
<dbReference type="GeneID" id="7835717"/>
<accession>Q23QM1</accession>
<dbReference type="AlphaFoldDB" id="Q23QM1"/>
<evidence type="ECO:0000256" key="2">
    <source>
        <dbReference type="SAM" id="MobiDB-lite"/>
    </source>
</evidence>
<feature type="compositionally biased region" description="Low complexity" evidence="2">
    <location>
        <begin position="455"/>
        <end position="471"/>
    </location>
</feature>
<feature type="compositionally biased region" description="Polar residues" evidence="2">
    <location>
        <begin position="1208"/>
        <end position="1217"/>
    </location>
</feature>
<feature type="region of interest" description="Disordered" evidence="2">
    <location>
        <begin position="1208"/>
        <end position="1239"/>
    </location>
</feature>
<feature type="compositionally biased region" description="Basic and acidic residues" evidence="2">
    <location>
        <begin position="188"/>
        <end position="197"/>
    </location>
</feature>
<proteinExistence type="predicted"/>
<keyword evidence="1" id="KW-0175">Coiled coil</keyword>
<evidence type="ECO:0000313" key="4">
    <source>
        <dbReference type="Proteomes" id="UP000009168"/>
    </source>
</evidence>
<feature type="compositionally biased region" description="Polar residues" evidence="2">
    <location>
        <begin position="435"/>
        <end position="445"/>
    </location>
</feature>
<dbReference type="EMBL" id="GG662647">
    <property type="protein sequence ID" value="EAR98867.2"/>
    <property type="molecule type" value="Genomic_DNA"/>
</dbReference>
<feature type="coiled-coil region" evidence="1">
    <location>
        <begin position="1014"/>
        <end position="1127"/>
    </location>
</feature>